<dbReference type="GO" id="GO:0008081">
    <property type="term" value="F:phosphoric diester hydrolase activity"/>
    <property type="evidence" value="ECO:0007669"/>
    <property type="project" value="InterPro"/>
</dbReference>
<dbReference type="SUPFAM" id="SSF51695">
    <property type="entry name" value="PLC-like phosphodiesterases"/>
    <property type="match status" value="1"/>
</dbReference>
<dbReference type="GO" id="GO:0006629">
    <property type="term" value="P:lipid metabolic process"/>
    <property type="evidence" value="ECO:0007669"/>
    <property type="project" value="InterPro"/>
</dbReference>
<dbReference type="OrthoDB" id="1058301at2759"/>
<reference evidence="4 5" key="1">
    <citation type="submission" date="2019-06" db="EMBL/GenBank/DDBJ databases">
        <title>Wine fermentation using esterase from Monascus purpureus.</title>
        <authorList>
            <person name="Geng C."/>
            <person name="Zhang Y."/>
        </authorList>
    </citation>
    <scope>NUCLEOTIDE SEQUENCE [LARGE SCALE GENOMIC DNA]</scope>
    <source>
        <strain evidence="4">HQ1</strain>
    </source>
</reference>
<dbReference type="InterPro" id="IPR017946">
    <property type="entry name" value="PLC-like_Pdiesterase_TIM-brl"/>
</dbReference>
<keyword evidence="2" id="KW-0472">Membrane</keyword>
<evidence type="ECO:0000256" key="1">
    <source>
        <dbReference type="SAM" id="MobiDB-lite"/>
    </source>
</evidence>
<feature type="transmembrane region" description="Helical" evidence="2">
    <location>
        <begin position="327"/>
        <end position="348"/>
    </location>
</feature>
<dbReference type="PROSITE" id="PS50007">
    <property type="entry name" value="PIPLC_X_DOMAIN"/>
    <property type="match status" value="1"/>
</dbReference>
<gene>
    <name evidence="4" type="ORF">MPDQ_005451</name>
</gene>
<keyword evidence="2" id="KW-1133">Transmembrane helix</keyword>
<sequence>MPSEHHIVEDVTATASQVRERHTPALEQEKHEYEEFPPAPPPHWELTNKHNARIPLCAAHRGFKLRYPENTLSAFKGALEAGANALETDLHVSRDGVVVLSHDPWLKRCFGVENKKVVDCDWEYLSTLRTVDEPVDRMPRFVDLLEFLDQEGREDVWVLLDIKLDNDPNRVIPLIAEAILSHPPNRTSKPWCSRFVLGCWSAKFLPLCAEHLPKIPITLICFDISYARQFLTDATPNIGFNINQRVLMGPLGRGFLEEAKKANRMVYVWTVNAPNLMRWCVRHKIDAIMTDDPVTYGVVAAEWKGQQAGFEGDGAKKKEKITFKQRLQIWVISALVLLFGWAFKLKFLPSLEKVKYQKAKAK</sequence>
<dbReference type="Gene3D" id="3.20.20.190">
    <property type="entry name" value="Phosphatidylinositol (PI) phosphodiesterase"/>
    <property type="match status" value="1"/>
</dbReference>
<keyword evidence="5" id="KW-1185">Reference proteome</keyword>
<evidence type="ECO:0000259" key="3">
    <source>
        <dbReference type="PROSITE" id="PS51704"/>
    </source>
</evidence>
<feature type="region of interest" description="Disordered" evidence="1">
    <location>
        <begin position="1"/>
        <end position="21"/>
    </location>
</feature>
<dbReference type="PANTHER" id="PTHR43805:SF1">
    <property type="entry name" value="GP-PDE DOMAIN-CONTAINING PROTEIN"/>
    <property type="match status" value="1"/>
</dbReference>
<dbReference type="EMBL" id="VIFY01000039">
    <property type="protein sequence ID" value="TQB73804.1"/>
    <property type="molecule type" value="Genomic_DNA"/>
</dbReference>
<dbReference type="CDD" id="cd08570">
    <property type="entry name" value="GDPD_YPL206cp_fungi"/>
    <property type="match status" value="1"/>
</dbReference>
<feature type="domain" description="GP-PDE" evidence="3">
    <location>
        <begin position="55"/>
        <end position="300"/>
    </location>
</feature>
<organism evidence="4 5">
    <name type="scientific">Monascus purpureus</name>
    <name type="common">Red mold</name>
    <name type="synonym">Monascus anka</name>
    <dbReference type="NCBI Taxonomy" id="5098"/>
    <lineage>
        <taxon>Eukaryota</taxon>
        <taxon>Fungi</taxon>
        <taxon>Dikarya</taxon>
        <taxon>Ascomycota</taxon>
        <taxon>Pezizomycotina</taxon>
        <taxon>Eurotiomycetes</taxon>
        <taxon>Eurotiomycetidae</taxon>
        <taxon>Eurotiales</taxon>
        <taxon>Aspergillaceae</taxon>
        <taxon>Monascus</taxon>
    </lineage>
</organism>
<name>A0A507R0B7_MONPU</name>
<dbReference type="STRING" id="5098.A0A507R0B7"/>
<dbReference type="PROSITE" id="PS51704">
    <property type="entry name" value="GP_PDE"/>
    <property type="match status" value="1"/>
</dbReference>
<protein>
    <recommendedName>
        <fullName evidence="3">GP-PDE domain-containing protein</fullName>
    </recommendedName>
</protein>
<accession>A0A507R0B7</accession>
<comment type="caution">
    <text evidence="4">The sequence shown here is derived from an EMBL/GenBank/DDBJ whole genome shotgun (WGS) entry which is preliminary data.</text>
</comment>
<dbReference type="Pfam" id="PF03009">
    <property type="entry name" value="GDPD"/>
    <property type="match status" value="1"/>
</dbReference>
<evidence type="ECO:0000313" key="4">
    <source>
        <dbReference type="EMBL" id="TQB73804.1"/>
    </source>
</evidence>
<proteinExistence type="predicted"/>
<evidence type="ECO:0000313" key="5">
    <source>
        <dbReference type="Proteomes" id="UP000319663"/>
    </source>
</evidence>
<evidence type="ECO:0000256" key="2">
    <source>
        <dbReference type="SAM" id="Phobius"/>
    </source>
</evidence>
<dbReference type="Proteomes" id="UP000319663">
    <property type="component" value="Unassembled WGS sequence"/>
</dbReference>
<dbReference type="AlphaFoldDB" id="A0A507R0B7"/>
<dbReference type="PANTHER" id="PTHR43805">
    <property type="entry name" value="GLYCEROPHOSPHORYL DIESTER PHOSPHODIESTERASE"/>
    <property type="match status" value="1"/>
</dbReference>
<keyword evidence="2" id="KW-0812">Transmembrane</keyword>
<dbReference type="InterPro" id="IPR030395">
    <property type="entry name" value="GP_PDE_dom"/>
</dbReference>